<dbReference type="Gene3D" id="3.40.1230.10">
    <property type="entry name" value="MTH938-like"/>
    <property type="match status" value="1"/>
</dbReference>
<protein>
    <submittedName>
        <fullName evidence="7">UPF0139 membrane protein C19orf56-like protein</fullName>
    </submittedName>
</protein>
<dbReference type="SUPFAM" id="SSF64076">
    <property type="entry name" value="MTH938-like"/>
    <property type="match status" value="1"/>
</dbReference>
<feature type="compositionally biased region" description="Basic and acidic residues" evidence="6">
    <location>
        <begin position="188"/>
        <end position="198"/>
    </location>
</feature>
<evidence type="ECO:0000256" key="5">
    <source>
        <dbReference type="ARBA" id="ARBA00023136"/>
    </source>
</evidence>
<dbReference type="Proteomes" id="UP000000311">
    <property type="component" value="Unassembled WGS sequence"/>
</dbReference>
<organism evidence="8">
    <name type="scientific">Camponotus floridanus</name>
    <name type="common">Florida carpenter ant</name>
    <dbReference type="NCBI Taxonomy" id="104421"/>
    <lineage>
        <taxon>Eukaryota</taxon>
        <taxon>Metazoa</taxon>
        <taxon>Ecdysozoa</taxon>
        <taxon>Arthropoda</taxon>
        <taxon>Hexapoda</taxon>
        <taxon>Insecta</taxon>
        <taxon>Pterygota</taxon>
        <taxon>Neoptera</taxon>
        <taxon>Endopterygota</taxon>
        <taxon>Hymenoptera</taxon>
        <taxon>Apocrita</taxon>
        <taxon>Aculeata</taxon>
        <taxon>Formicoidea</taxon>
        <taxon>Formicidae</taxon>
        <taxon>Formicinae</taxon>
        <taxon>Camponotus</taxon>
    </lineage>
</organism>
<dbReference type="Pfam" id="PF04430">
    <property type="entry name" value="DUF498"/>
    <property type="match status" value="1"/>
</dbReference>
<accession>E2AMV8</accession>
<keyword evidence="8" id="KW-1185">Reference proteome</keyword>
<evidence type="ECO:0000256" key="2">
    <source>
        <dbReference type="ARBA" id="ARBA00009066"/>
    </source>
</evidence>
<dbReference type="STRING" id="104421.E2AMV8"/>
<evidence type="ECO:0000256" key="3">
    <source>
        <dbReference type="ARBA" id="ARBA00022692"/>
    </source>
</evidence>
<dbReference type="EMBL" id="GL440936">
    <property type="protein sequence ID" value="EFN65232.1"/>
    <property type="molecule type" value="Genomic_DNA"/>
</dbReference>
<proteinExistence type="inferred from homology"/>
<feature type="compositionally biased region" description="Polar residues" evidence="6">
    <location>
        <begin position="221"/>
        <end position="230"/>
    </location>
</feature>
<evidence type="ECO:0000256" key="6">
    <source>
        <dbReference type="SAM" id="MobiDB-lite"/>
    </source>
</evidence>
<evidence type="ECO:0000256" key="1">
    <source>
        <dbReference type="ARBA" id="ARBA00004370"/>
    </source>
</evidence>
<dbReference type="GO" id="GO:0045048">
    <property type="term" value="P:protein insertion into ER membrane"/>
    <property type="evidence" value="ECO:0007669"/>
    <property type="project" value="InterPro"/>
</dbReference>
<keyword evidence="5" id="KW-0472">Membrane</keyword>
<dbReference type="PANTHER" id="PTHR13193:SF0">
    <property type="entry name" value="PAT COMPLEX SUBUNIT ASTERIX"/>
    <property type="match status" value="1"/>
</dbReference>
<dbReference type="GO" id="GO:0044183">
    <property type="term" value="F:protein folding chaperone"/>
    <property type="evidence" value="ECO:0007669"/>
    <property type="project" value="InterPro"/>
</dbReference>
<dbReference type="InterPro" id="IPR007523">
    <property type="entry name" value="NDUFAF3/AAMDC"/>
</dbReference>
<gene>
    <name evidence="7" type="ORF">EAG_01857</name>
</gene>
<dbReference type="GO" id="GO:0005789">
    <property type="term" value="C:endoplasmic reticulum membrane"/>
    <property type="evidence" value="ECO:0007669"/>
    <property type="project" value="InterPro"/>
</dbReference>
<keyword evidence="3" id="KW-0812">Transmembrane</keyword>
<name>E2AMV8_CAMFO</name>
<dbReference type="AlphaFoldDB" id="E2AMV8"/>
<evidence type="ECO:0000313" key="7">
    <source>
        <dbReference type="EMBL" id="EFN65232.1"/>
    </source>
</evidence>
<dbReference type="OrthoDB" id="284718at2759"/>
<dbReference type="InterPro" id="IPR036748">
    <property type="entry name" value="MTH938-like_sf"/>
</dbReference>
<dbReference type="Pfam" id="PF03669">
    <property type="entry name" value="ASTER"/>
    <property type="match status" value="1"/>
</dbReference>
<feature type="compositionally biased region" description="Basic and acidic residues" evidence="6">
    <location>
        <begin position="207"/>
        <end position="217"/>
    </location>
</feature>
<comment type="subcellular location">
    <subcellularLocation>
        <location evidence="1">Membrane</location>
    </subcellularLocation>
</comment>
<feature type="region of interest" description="Disordered" evidence="6">
    <location>
        <begin position="180"/>
        <end position="230"/>
    </location>
</feature>
<dbReference type="InterPro" id="IPR005351">
    <property type="entry name" value="ASTER"/>
</dbReference>
<comment type="similarity">
    <text evidence="2">Belongs to the Asterix family.</text>
</comment>
<dbReference type="PANTHER" id="PTHR13193">
    <property type="entry name" value="CGI-140"/>
    <property type="match status" value="1"/>
</dbReference>
<dbReference type="InParanoid" id="E2AMV8"/>
<sequence>MNAIRKLGQLRQTLQSCRHLHTTCIRNGYEGPGKTTVTFIRKELGSRLLITRCDETGFTFNTGTRVIGPMMLFPRYAMCWNVESGKHINDASLSLFTILVPKPDLLIIGLDDVYDFLFLKNLREMVQKFGITTEIVSVHNACTVFNFVNEEGRYVVAGLIPQKASQLLLKLPKSEKSVKQITDSSDATDSKNSEKTENISRMNSSTDPRRPEKEVRYKPPGSNNQGQMQDDLTPDYMNVIGMIFSMCGLMMRLKWCAWVALYCSCISFANSRVSEDTKQILSCFMLSISAVVMSYLQNPQPMTPPWASAMQ</sequence>
<evidence type="ECO:0000256" key="4">
    <source>
        <dbReference type="ARBA" id="ARBA00022989"/>
    </source>
</evidence>
<dbReference type="OMA" id="HIYITRY"/>
<reference evidence="7 8" key="1">
    <citation type="journal article" date="2010" name="Science">
        <title>Genomic comparison of the ants Camponotus floridanus and Harpegnathos saltator.</title>
        <authorList>
            <person name="Bonasio R."/>
            <person name="Zhang G."/>
            <person name="Ye C."/>
            <person name="Mutti N.S."/>
            <person name="Fang X."/>
            <person name="Qin N."/>
            <person name="Donahue G."/>
            <person name="Yang P."/>
            <person name="Li Q."/>
            <person name="Li C."/>
            <person name="Zhang P."/>
            <person name="Huang Z."/>
            <person name="Berger S.L."/>
            <person name="Reinberg D."/>
            <person name="Wang J."/>
            <person name="Liebig J."/>
        </authorList>
    </citation>
    <scope>NUCLEOTIDE SEQUENCE [LARGE SCALE GENOMIC DNA]</scope>
    <source>
        <strain evidence="8">C129</strain>
    </source>
</reference>
<evidence type="ECO:0000313" key="8">
    <source>
        <dbReference type="Proteomes" id="UP000000311"/>
    </source>
</evidence>
<keyword evidence="4" id="KW-1133">Transmembrane helix</keyword>